<evidence type="ECO:0000256" key="1">
    <source>
        <dbReference type="SAM" id="MobiDB-lite"/>
    </source>
</evidence>
<keyword evidence="3" id="KW-1185">Reference proteome</keyword>
<evidence type="ECO:0008006" key="4">
    <source>
        <dbReference type="Google" id="ProtNLM"/>
    </source>
</evidence>
<dbReference type="GO" id="GO:0003676">
    <property type="term" value="F:nucleic acid binding"/>
    <property type="evidence" value="ECO:0007669"/>
    <property type="project" value="InterPro"/>
</dbReference>
<dbReference type="KEGG" id="cvr:CHLNCDRAFT_49388"/>
<name>E1Z261_CHLVA</name>
<gene>
    <name evidence="2" type="ORF">CHLNCDRAFT_49388</name>
</gene>
<feature type="region of interest" description="Disordered" evidence="1">
    <location>
        <begin position="487"/>
        <end position="506"/>
    </location>
</feature>
<accession>E1Z261</accession>
<dbReference type="Gene3D" id="3.30.420.10">
    <property type="entry name" value="Ribonuclease H-like superfamily/Ribonuclease H"/>
    <property type="match status" value="1"/>
</dbReference>
<dbReference type="AlphaFoldDB" id="E1Z261"/>
<dbReference type="RefSeq" id="XP_005851707.1">
    <property type="nucleotide sequence ID" value="XM_005851645.1"/>
</dbReference>
<dbReference type="OrthoDB" id="2752996at2759"/>
<organism evidence="3">
    <name type="scientific">Chlorella variabilis</name>
    <name type="common">Green alga</name>
    <dbReference type="NCBI Taxonomy" id="554065"/>
    <lineage>
        <taxon>Eukaryota</taxon>
        <taxon>Viridiplantae</taxon>
        <taxon>Chlorophyta</taxon>
        <taxon>core chlorophytes</taxon>
        <taxon>Trebouxiophyceae</taxon>
        <taxon>Chlorellales</taxon>
        <taxon>Chlorellaceae</taxon>
        <taxon>Chlorella clade</taxon>
        <taxon>Chlorella</taxon>
    </lineage>
</organism>
<evidence type="ECO:0000313" key="3">
    <source>
        <dbReference type="Proteomes" id="UP000008141"/>
    </source>
</evidence>
<dbReference type="InParanoid" id="E1Z261"/>
<proteinExistence type="predicted"/>
<dbReference type="InterPro" id="IPR036397">
    <property type="entry name" value="RNaseH_sf"/>
</dbReference>
<protein>
    <recommendedName>
        <fullName evidence="4">RNase H type-1 domain-containing protein</fullName>
    </recommendedName>
</protein>
<reference evidence="2 3" key="1">
    <citation type="journal article" date="2010" name="Plant Cell">
        <title>The Chlorella variabilis NC64A genome reveals adaptation to photosymbiosis, coevolution with viruses, and cryptic sex.</title>
        <authorList>
            <person name="Blanc G."/>
            <person name="Duncan G."/>
            <person name="Agarkova I."/>
            <person name="Borodovsky M."/>
            <person name="Gurnon J."/>
            <person name="Kuo A."/>
            <person name="Lindquist E."/>
            <person name="Lucas S."/>
            <person name="Pangilinan J."/>
            <person name="Polle J."/>
            <person name="Salamov A."/>
            <person name="Terry A."/>
            <person name="Yamada T."/>
            <person name="Dunigan D.D."/>
            <person name="Grigoriev I.V."/>
            <person name="Claverie J.M."/>
            <person name="Van Etten J.L."/>
        </authorList>
    </citation>
    <scope>NUCLEOTIDE SEQUENCE [LARGE SCALE GENOMIC DNA]</scope>
    <source>
        <strain evidence="2 3">NC64A</strain>
    </source>
</reference>
<dbReference type="Proteomes" id="UP000008141">
    <property type="component" value="Unassembled WGS sequence"/>
</dbReference>
<dbReference type="GeneID" id="17359354"/>
<sequence>MASEEQKLRLIDTLLKPFIRYSFSTGAYTSKDIARLDSLVAGAAKFALRLPTSTPTAMLQEDKERGGVGAPSLQTMYVTEVTAKLTDALNDPGRLGRVTLNLLREQMKRAGGAPNNELANKLRHSRLMRTVTLLAACGGTLMRYTASGQGEWIELGGCQLTDLLQQLRHDPIELGVSTPVPITNFLPLLEVGVTELRQLLEPGGEHMVVASKIADHLRRQGVEVDDARGLRQAVNRLTVCLNTPPEHGAPANIKVGPTDLNRERLQAATGADTELFASPLDVHRNMPSYLSTHPRDQLFGAGMDAYSHRWVGACFAHPPEQPEELERAVRWALASAREADRHTPVLTVMLLPDNAALTAVDAAPHARWLAYPEVVDLACFPPSVAPLLAANDWTGAPPRFGSRQCTGHRLVAIGNNIGRERILRRDFGELWADLHRRIQLPVSFGLPWPWQQTDGQGPPRYNEQAYNAAVIQRAERYEQARQELTEQYRRPRKHATAASDTSSLWRWPPDGQASTLPPVAQLQQLYGSQQRRPRYEWRLAFFTDGSVQATEEGALVGAAVWHSTLGAYKINTNGDGPDNTITRAELAAIFCTGTEATGWEVEEKVAVG</sequence>
<evidence type="ECO:0000313" key="2">
    <source>
        <dbReference type="EMBL" id="EFN59605.1"/>
    </source>
</evidence>
<dbReference type="EMBL" id="GL433835">
    <property type="protein sequence ID" value="EFN59605.1"/>
    <property type="molecule type" value="Genomic_DNA"/>
</dbReference>